<comment type="function">
    <text evidence="6">ATP-dependent specificity component of the Clp protease. It directs the protease to specific substrates. Can perform chaperone functions in the absence of ClpP.</text>
</comment>
<keyword evidence="1 6" id="KW-0479">Metal-binding</keyword>
<dbReference type="Pfam" id="PF10431">
    <property type="entry name" value="ClpB_D2-small"/>
    <property type="match status" value="1"/>
</dbReference>
<dbReference type="GO" id="GO:0008270">
    <property type="term" value="F:zinc ion binding"/>
    <property type="evidence" value="ECO:0007669"/>
    <property type="project" value="UniProtKB-UniRule"/>
</dbReference>
<dbReference type="FunFam" id="1.10.8.60:FF:000002">
    <property type="entry name" value="ATP-dependent Clp protease ATP-binding subunit ClpX"/>
    <property type="match status" value="1"/>
</dbReference>
<dbReference type="Proteomes" id="UP000295560">
    <property type="component" value="Unassembled WGS sequence"/>
</dbReference>
<organism evidence="10 11">
    <name type="scientific">Pseudonocardia endophytica</name>
    <dbReference type="NCBI Taxonomy" id="401976"/>
    <lineage>
        <taxon>Bacteria</taxon>
        <taxon>Bacillati</taxon>
        <taxon>Actinomycetota</taxon>
        <taxon>Actinomycetes</taxon>
        <taxon>Pseudonocardiales</taxon>
        <taxon>Pseudonocardiaceae</taxon>
        <taxon>Pseudonocardia</taxon>
    </lineage>
</organism>
<keyword evidence="10" id="KW-0378">Hydrolase</keyword>
<gene>
    <name evidence="6" type="primary">clpX</name>
    <name evidence="10" type="ORF">EV378_5001</name>
</gene>
<feature type="binding site" evidence="6 7">
    <location>
        <position position="35"/>
    </location>
    <ligand>
        <name>Zn(2+)</name>
        <dbReference type="ChEBI" id="CHEBI:29105"/>
    </ligand>
</feature>
<comment type="similarity">
    <text evidence="6 7">Belongs to the ClpX chaperone family.</text>
</comment>
<dbReference type="FunFam" id="3.40.50.300:FF:000005">
    <property type="entry name" value="ATP-dependent Clp protease ATP-binding subunit ClpX"/>
    <property type="match status" value="1"/>
</dbReference>
<dbReference type="InterPro" id="IPR059188">
    <property type="entry name" value="Znf_CLPX-like"/>
</dbReference>
<dbReference type="OrthoDB" id="9804062at2"/>
<dbReference type="GO" id="GO:0046983">
    <property type="term" value="F:protein dimerization activity"/>
    <property type="evidence" value="ECO:0007669"/>
    <property type="project" value="UniProtKB-UniRule"/>
</dbReference>
<dbReference type="PROSITE" id="PS51902">
    <property type="entry name" value="CLPX_ZB"/>
    <property type="match status" value="1"/>
</dbReference>
<evidence type="ECO:0000256" key="3">
    <source>
        <dbReference type="ARBA" id="ARBA00022833"/>
    </source>
</evidence>
<dbReference type="GO" id="GO:0008233">
    <property type="term" value="F:peptidase activity"/>
    <property type="evidence" value="ECO:0007669"/>
    <property type="project" value="UniProtKB-KW"/>
</dbReference>
<dbReference type="InterPro" id="IPR004487">
    <property type="entry name" value="Clp_protease_ATP-bd_su_ClpX"/>
</dbReference>
<feature type="compositionally biased region" description="Basic and acidic residues" evidence="8">
    <location>
        <begin position="415"/>
        <end position="424"/>
    </location>
</feature>
<evidence type="ECO:0000259" key="9">
    <source>
        <dbReference type="PROSITE" id="PS51902"/>
    </source>
</evidence>
<evidence type="ECO:0000313" key="11">
    <source>
        <dbReference type="Proteomes" id="UP000295560"/>
    </source>
</evidence>
<dbReference type="Gene3D" id="3.40.50.300">
    <property type="entry name" value="P-loop containing nucleotide triphosphate hydrolases"/>
    <property type="match status" value="1"/>
</dbReference>
<dbReference type="Gene3D" id="1.10.8.60">
    <property type="match status" value="1"/>
</dbReference>
<dbReference type="EMBL" id="SMFZ01000002">
    <property type="protein sequence ID" value="TCK21027.1"/>
    <property type="molecule type" value="Genomic_DNA"/>
</dbReference>
<evidence type="ECO:0000313" key="10">
    <source>
        <dbReference type="EMBL" id="TCK21027.1"/>
    </source>
</evidence>
<feature type="region of interest" description="Disordered" evidence="8">
    <location>
        <begin position="405"/>
        <end position="424"/>
    </location>
</feature>
<sequence>MARIGDGGDLLKCSFCGKSQKQVKKLIAGPGVYICDECIDLCNEIIEEELAEAGEVDLNELPTPAKIHEYLNQYVVGQDRTKEMLSVAVYNHYKRLRAGENGRGDAENVELAKSNILMLGPTGSGKTYLAQTLARQLNVPFAIADATALTEAGYVGEDVENILLKLIQAADYDVKRAERGIIYIDEVDKIARKSENPSITRDVSGEGVQQALLKILEGTTASVPPQGGRKHPHQEFIQIDTTNVLFIVAGAFAGLEQIVDERVGRRGIGFGAQVVGAEEREVRSMNDIMPQDLVKYGLIPEFIGRLPVTAVVSKLDEEALIKILTEPRNALIKQYKKLFEMDGVELEFSDEALSAVAEQALLRKTGARGLRAILEEVLLPVMYDIPSRDDVAKVVVTDQTVRDNVNPTIVPRQPARRERRDRSA</sequence>
<dbReference type="InterPro" id="IPR050052">
    <property type="entry name" value="ATP-dep_Clp_protease_ClpX"/>
</dbReference>
<feature type="binding site" evidence="6 7">
    <location>
        <position position="13"/>
    </location>
    <ligand>
        <name>Zn(2+)</name>
        <dbReference type="ChEBI" id="CHEBI:29105"/>
    </ligand>
</feature>
<dbReference type="CDD" id="cd19497">
    <property type="entry name" value="RecA-like_ClpX"/>
    <property type="match status" value="1"/>
</dbReference>
<evidence type="ECO:0000256" key="8">
    <source>
        <dbReference type="SAM" id="MobiDB-lite"/>
    </source>
</evidence>
<dbReference type="AlphaFoldDB" id="A0A4R1HFV9"/>
<feature type="binding site" evidence="6 7">
    <location>
        <position position="16"/>
    </location>
    <ligand>
        <name>Zn(2+)</name>
        <dbReference type="ChEBI" id="CHEBI:29105"/>
    </ligand>
</feature>
<dbReference type="HAMAP" id="MF_00175">
    <property type="entry name" value="ClpX"/>
    <property type="match status" value="1"/>
</dbReference>
<keyword evidence="11" id="KW-1185">Reference proteome</keyword>
<dbReference type="SMART" id="SM00382">
    <property type="entry name" value="AAA"/>
    <property type="match status" value="1"/>
</dbReference>
<dbReference type="GO" id="GO:0016887">
    <property type="term" value="F:ATP hydrolysis activity"/>
    <property type="evidence" value="ECO:0007669"/>
    <property type="project" value="InterPro"/>
</dbReference>
<feature type="binding site" evidence="6 7">
    <location>
        <position position="38"/>
    </location>
    <ligand>
        <name>Zn(2+)</name>
        <dbReference type="ChEBI" id="CHEBI:29105"/>
    </ligand>
</feature>
<dbReference type="InterPro" id="IPR003593">
    <property type="entry name" value="AAA+_ATPase"/>
</dbReference>
<comment type="subunit">
    <text evidence="6">Component of the ClpX-ClpP complex. Forms a hexameric ring that, in the presence of ATP, binds to fourteen ClpP subunits assembled into a disk-like structure with a central cavity, resembling the structure of eukaryotic proteasomes.</text>
</comment>
<dbReference type="NCBIfam" id="TIGR00382">
    <property type="entry name" value="clpX"/>
    <property type="match status" value="1"/>
</dbReference>
<dbReference type="InterPro" id="IPR027417">
    <property type="entry name" value="P-loop_NTPase"/>
</dbReference>
<dbReference type="GO" id="GO:0140662">
    <property type="term" value="F:ATP-dependent protein folding chaperone"/>
    <property type="evidence" value="ECO:0007669"/>
    <property type="project" value="InterPro"/>
</dbReference>
<dbReference type="NCBIfam" id="NF003745">
    <property type="entry name" value="PRK05342.1"/>
    <property type="match status" value="1"/>
</dbReference>
<keyword evidence="4 6" id="KW-0067">ATP-binding</keyword>
<dbReference type="SMART" id="SM00994">
    <property type="entry name" value="zf-C4_ClpX"/>
    <property type="match status" value="1"/>
</dbReference>
<keyword evidence="3 6" id="KW-0862">Zinc</keyword>
<accession>A0A4R1HFV9</accession>
<dbReference type="PANTHER" id="PTHR48102">
    <property type="entry name" value="ATP-DEPENDENT CLP PROTEASE ATP-BINDING SUBUNIT CLPX-LIKE, MITOCHONDRIAL-RELATED"/>
    <property type="match status" value="1"/>
</dbReference>
<dbReference type="InterPro" id="IPR046425">
    <property type="entry name" value="ClpX_bact"/>
</dbReference>
<dbReference type="GO" id="GO:0005524">
    <property type="term" value="F:ATP binding"/>
    <property type="evidence" value="ECO:0007669"/>
    <property type="project" value="UniProtKB-UniRule"/>
</dbReference>
<dbReference type="PANTHER" id="PTHR48102:SF7">
    <property type="entry name" value="ATP-DEPENDENT CLP PROTEASE ATP-BINDING SUBUNIT CLPX-LIKE, MITOCHONDRIAL"/>
    <property type="match status" value="1"/>
</dbReference>
<dbReference type="GO" id="GO:0009376">
    <property type="term" value="C:HslUV protease complex"/>
    <property type="evidence" value="ECO:0007669"/>
    <property type="project" value="TreeGrafter"/>
</dbReference>
<dbReference type="RefSeq" id="WP_132429829.1">
    <property type="nucleotide sequence ID" value="NZ_SMFZ01000002.1"/>
</dbReference>
<evidence type="ECO:0000256" key="7">
    <source>
        <dbReference type="PROSITE-ProRule" id="PRU01250"/>
    </source>
</evidence>
<dbReference type="Pfam" id="PF06689">
    <property type="entry name" value="zf-C4_ClpX"/>
    <property type="match status" value="1"/>
</dbReference>
<feature type="binding site" evidence="6">
    <location>
        <begin position="121"/>
        <end position="128"/>
    </location>
    <ligand>
        <name>ATP</name>
        <dbReference type="ChEBI" id="CHEBI:30616"/>
    </ligand>
</feature>
<dbReference type="SUPFAM" id="SSF57716">
    <property type="entry name" value="Glucocorticoid receptor-like (DNA-binding domain)"/>
    <property type="match status" value="1"/>
</dbReference>
<reference evidence="10 11" key="1">
    <citation type="submission" date="2019-03" db="EMBL/GenBank/DDBJ databases">
        <title>Sequencing the genomes of 1000 actinobacteria strains.</title>
        <authorList>
            <person name="Klenk H.-P."/>
        </authorList>
    </citation>
    <scope>NUCLEOTIDE SEQUENCE [LARGE SCALE GENOMIC DNA]</scope>
    <source>
        <strain evidence="10 11">DSM 44969</strain>
    </source>
</reference>
<evidence type="ECO:0000256" key="1">
    <source>
        <dbReference type="ARBA" id="ARBA00022723"/>
    </source>
</evidence>
<dbReference type="SUPFAM" id="SSF52540">
    <property type="entry name" value="P-loop containing nucleoside triphosphate hydrolases"/>
    <property type="match status" value="1"/>
</dbReference>
<keyword evidence="5 6" id="KW-0143">Chaperone</keyword>
<evidence type="ECO:0000256" key="5">
    <source>
        <dbReference type="ARBA" id="ARBA00023186"/>
    </source>
</evidence>
<dbReference type="GO" id="GO:0051082">
    <property type="term" value="F:unfolded protein binding"/>
    <property type="evidence" value="ECO:0007669"/>
    <property type="project" value="UniProtKB-UniRule"/>
</dbReference>
<keyword evidence="10" id="KW-0645">Protease</keyword>
<dbReference type="InterPro" id="IPR003959">
    <property type="entry name" value="ATPase_AAA_core"/>
</dbReference>
<dbReference type="Gene3D" id="6.20.220.10">
    <property type="entry name" value="ClpX chaperone, C4-type zinc finger domain"/>
    <property type="match status" value="1"/>
</dbReference>
<evidence type="ECO:0000256" key="6">
    <source>
        <dbReference type="HAMAP-Rule" id="MF_00175"/>
    </source>
</evidence>
<keyword evidence="2 6" id="KW-0547">Nucleotide-binding</keyword>
<dbReference type="InterPro" id="IPR038366">
    <property type="entry name" value="Znf_CppX_C4_sf"/>
</dbReference>
<name>A0A4R1HFV9_PSEEN</name>
<protein>
    <recommendedName>
        <fullName evidence="6">ATP-dependent Clp protease ATP-binding subunit ClpX</fullName>
    </recommendedName>
</protein>
<dbReference type="SMART" id="SM01086">
    <property type="entry name" value="ClpB_D2-small"/>
    <property type="match status" value="1"/>
</dbReference>
<dbReference type="InterPro" id="IPR019489">
    <property type="entry name" value="Clp_ATPase_C"/>
</dbReference>
<proteinExistence type="inferred from homology"/>
<dbReference type="InterPro" id="IPR010603">
    <property type="entry name" value="Znf_CppX_C4"/>
</dbReference>
<comment type="caution">
    <text evidence="10">The sequence shown here is derived from an EMBL/GenBank/DDBJ whole genome shotgun (WGS) entry which is preliminary data.</text>
</comment>
<evidence type="ECO:0000256" key="4">
    <source>
        <dbReference type="ARBA" id="ARBA00022840"/>
    </source>
</evidence>
<evidence type="ECO:0000256" key="2">
    <source>
        <dbReference type="ARBA" id="ARBA00022741"/>
    </source>
</evidence>
<feature type="domain" description="ClpX-type ZB" evidence="9">
    <location>
        <begin position="1"/>
        <end position="54"/>
    </location>
</feature>
<dbReference type="GO" id="GO:0051301">
    <property type="term" value="P:cell division"/>
    <property type="evidence" value="ECO:0007669"/>
    <property type="project" value="TreeGrafter"/>
</dbReference>
<dbReference type="Pfam" id="PF07724">
    <property type="entry name" value="AAA_2"/>
    <property type="match status" value="1"/>
</dbReference>
<dbReference type="GO" id="GO:0051603">
    <property type="term" value="P:proteolysis involved in protein catabolic process"/>
    <property type="evidence" value="ECO:0007669"/>
    <property type="project" value="TreeGrafter"/>
</dbReference>